<dbReference type="EMBL" id="JANLCJ010000001">
    <property type="protein sequence ID" value="MCS5732124.1"/>
    <property type="molecule type" value="Genomic_DNA"/>
</dbReference>
<feature type="non-terminal residue" evidence="2">
    <location>
        <position position="135"/>
    </location>
</feature>
<proteinExistence type="predicted"/>
<feature type="compositionally biased region" description="Low complexity" evidence="1">
    <location>
        <begin position="90"/>
        <end position="135"/>
    </location>
</feature>
<evidence type="ECO:0000313" key="2">
    <source>
        <dbReference type="EMBL" id="MCS5732124.1"/>
    </source>
</evidence>
<protein>
    <recommendedName>
        <fullName evidence="4">Anti-sigma factor</fullName>
    </recommendedName>
</protein>
<reference evidence="2" key="1">
    <citation type="submission" date="2022-08" db="EMBL/GenBank/DDBJ databases">
        <authorList>
            <person name="Deng Y."/>
            <person name="Han X.-F."/>
            <person name="Zhang Y.-Q."/>
        </authorList>
    </citation>
    <scope>NUCLEOTIDE SEQUENCE</scope>
    <source>
        <strain evidence="2">CPCC 203386</strain>
    </source>
</reference>
<evidence type="ECO:0000313" key="3">
    <source>
        <dbReference type="Proteomes" id="UP001165586"/>
    </source>
</evidence>
<feature type="region of interest" description="Disordered" evidence="1">
    <location>
        <begin position="73"/>
        <end position="135"/>
    </location>
</feature>
<keyword evidence="3" id="KW-1185">Reference proteome</keyword>
<gene>
    <name evidence="2" type="ORF">N1032_00005</name>
</gene>
<accession>A0ABT2GVY1</accession>
<sequence length="135" mass="13005">MTHIDAETLALIALSEMTPDADARGHLIACSECSSELAELTRTAQLGRSTQGLELLQPPDAVWGRIQAELGLGSSAAPDAAATTRDRRAASGAAVAAAAAAPAGAAPAGSAPPAGAPGARPGAGHVAAPAAPASP</sequence>
<organism evidence="2 3">
    <name type="scientific">Herbiconiux daphne</name>
    <dbReference type="NCBI Taxonomy" id="2970914"/>
    <lineage>
        <taxon>Bacteria</taxon>
        <taxon>Bacillati</taxon>
        <taxon>Actinomycetota</taxon>
        <taxon>Actinomycetes</taxon>
        <taxon>Micrococcales</taxon>
        <taxon>Microbacteriaceae</taxon>
        <taxon>Herbiconiux</taxon>
    </lineage>
</organism>
<dbReference type="Proteomes" id="UP001165586">
    <property type="component" value="Unassembled WGS sequence"/>
</dbReference>
<name>A0ABT2GVY1_9MICO</name>
<comment type="caution">
    <text evidence="2">The sequence shown here is derived from an EMBL/GenBank/DDBJ whole genome shotgun (WGS) entry which is preliminary data.</text>
</comment>
<evidence type="ECO:0000256" key="1">
    <source>
        <dbReference type="SAM" id="MobiDB-lite"/>
    </source>
</evidence>
<evidence type="ECO:0008006" key="4">
    <source>
        <dbReference type="Google" id="ProtNLM"/>
    </source>
</evidence>
<feature type="compositionally biased region" description="Low complexity" evidence="1">
    <location>
        <begin position="73"/>
        <end position="83"/>
    </location>
</feature>